<feature type="non-terminal residue" evidence="4">
    <location>
        <position position="288"/>
    </location>
</feature>
<dbReference type="Proteomes" id="UP000824890">
    <property type="component" value="Unassembled WGS sequence"/>
</dbReference>
<keyword evidence="2" id="KW-1184">Jasmonic acid signaling pathway</keyword>
<comment type="domain">
    <text evidence="2">The jas domain is required for interaction with COI1.</text>
</comment>
<organism evidence="4 5">
    <name type="scientific">Brassica napus</name>
    <name type="common">Rape</name>
    <dbReference type="NCBI Taxonomy" id="3708"/>
    <lineage>
        <taxon>Eukaryota</taxon>
        <taxon>Viridiplantae</taxon>
        <taxon>Streptophyta</taxon>
        <taxon>Embryophyta</taxon>
        <taxon>Tracheophyta</taxon>
        <taxon>Spermatophyta</taxon>
        <taxon>Magnoliopsida</taxon>
        <taxon>eudicotyledons</taxon>
        <taxon>Gunneridae</taxon>
        <taxon>Pentapetalae</taxon>
        <taxon>rosids</taxon>
        <taxon>malvids</taxon>
        <taxon>Brassicales</taxon>
        <taxon>Brassicaceae</taxon>
        <taxon>Brassiceae</taxon>
        <taxon>Brassica</taxon>
    </lineage>
</organism>
<feature type="domain" description="Tify" evidence="3">
    <location>
        <begin position="37"/>
        <end position="72"/>
    </location>
</feature>
<gene>
    <name evidence="4" type="ORF">HID58_056211</name>
</gene>
<evidence type="ECO:0000313" key="4">
    <source>
        <dbReference type="EMBL" id="KAH0893782.1"/>
    </source>
</evidence>
<proteinExistence type="inferred from homology"/>
<name>A0ABQ8ANG5_BRANA</name>
<feature type="non-terminal residue" evidence="4">
    <location>
        <position position="1"/>
    </location>
</feature>
<dbReference type="Pfam" id="PF06200">
    <property type="entry name" value="tify"/>
    <property type="match status" value="1"/>
</dbReference>
<dbReference type="Pfam" id="PF09425">
    <property type="entry name" value="Jas_motif"/>
    <property type="match status" value="1"/>
</dbReference>
<comment type="subcellular location">
    <subcellularLocation>
        <location evidence="2">Nucleus</location>
    </subcellularLocation>
</comment>
<evidence type="ECO:0000259" key="3">
    <source>
        <dbReference type="PROSITE" id="PS51320"/>
    </source>
</evidence>
<evidence type="ECO:0000256" key="2">
    <source>
        <dbReference type="RuleBase" id="RU369065"/>
    </source>
</evidence>
<dbReference type="InterPro" id="IPR018467">
    <property type="entry name" value="CCT_CS"/>
</dbReference>
<dbReference type="EMBL" id="JAGKQM010000013">
    <property type="protein sequence ID" value="KAH0893782.1"/>
    <property type="molecule type" value="Genomic_DNA"/>
</dbReference>
<dbReference type="InterPro" id="IPR040390">
    <property type="entry name" value="TIFY/JAZ"/>
</dbReference>
<dbReference type="PANTHER" id="PTHR33077:SF70">
    <property type="entry name" value="PROTEIN TIFY 5A"/>
    <property type="match status" value="1"/>
</dbReference>
<keyword evidence="2" id="KW-0539">Nucleus</keyword>
<dbReference type="SMART" id="SM00979">
    <property type="entry name" value="TIFY"/>
    <property type="match status" value="1"/>
</dbReference>
<dbReference type="PANTHER" id="PTHR33077">
    <property type="entry name" value="PROTEIN TIFY 4A-RELATED-RELATED"/>
    <property type="match status" value="1"/>
</dbReference>
<comment type="function">
    <text evidence="2">Repressor of jasmonate responses.</text>
</comment>
<comment type="caution">
    <text evidence="4">The sequence shown here is derived from an EMBL/GenBank/DDBJ whole genome shotgun (WGS) entry which is preliminary data.</text>
</comment>
<dbReference type="InterPro" id="IPR010399">
    <property type="entry name" value="Tify_dom"/>
</dbReference>
<reference evidence="4 5" key="1">
    <citation type="submission" date="2021-05" db="EMBL/GenBank/DDBJ databases">
        <title>Genome Assembly of Synthetic Allotetraploid Brassica napus Reveals Homoeologous Exchanges between Subgenomes.</title>
        <authorList>
            <person name="Davis J.T."/>
        </authorList>
    </citation>
    <scope>NUCLEOTIDE SEQUENCE [LARGE SCALE GENOMIC DNA]</scope>
    <source>
        <strain evidence="5">cv. Da-Ae</strain>
        <tissue evidence="4">Seedling</tissue>
    </source>
</reference>
<dbReference type="PROSITE" id="PS51320">
    <property type="entry name" value="TIFY"/>
    <property type="match status" value="1"/>
</dbReference>
<keyword evidence="5" id="KW-1185">Reference proteome</keyword>
<protein>
    <recommendedName>
        <fullName evidence="2">Protein TIFY</fullName>
    </recommendedName>
    <alternativeName>
        <fullName evidence="2">Jasmonate ZIM domain-containing protein</fullName>
    </alternativeName>
</protein>
<sequence>KMENNCDLELRLFPTSSYDESDTSVVESRSCGNSLSKEEESQRITIFYSEKMCVSSNVAHLQAKSIILIASREMEERSSSNGSDPRNRLTRLHHHQLPNPKASMKRSLQSFLQKRRIRIQAASPYHHHSRPYYELCKNEKHRTQLKEETLSHREGWQRTRRKQKWSKSRRFKFKINPEEQLGSCLTWLRTTSKKGKTEIIQRDSMERKSEKLQRASKHRMCVPLPSGDILTPNSLQSLGVSGLGSSTGFERLGSSTGFERLHYMLERVWEPILVPGSPTRISHFFLNV</sequence>
<evidence type="ECO:0000313" key="5">
    <source>
        <dbReference type="Proteomes" id="UP000824890"/>
    </source>
</evidence>
<accession>A0ABQ8ANG5</accession>
<evidence type="ECO:0000256" key="1">
    <source>
        <dbReference type="ARBA" id="ARBA00008614"/>
    </source>
</evidence>
<comment type="similarity">
    <text evidence="1 2">Belongs to the TIFY/JAZ family.</text>
</comment>